<sequence length="1472" mass="167079">MRKVWLIGVFVFLGLILWQLWTTEPYFYYSAHDFFRQAQKALQQGDNVQALNYALKAHQREPQNLDFIGFLAWRYLEAKRPEEALPRFRQIRAARPSDATTLQGEALALQLLGKRAEALSLLAAYLSEHPQDRTFLQMAAEFTSAETEGQEQALEYYKRLYHLTPGDEVIRQRFLDLLIALGHFDAAIPLQEKVVADFPDNLQALHQLALLHAWRHDYDAALPLYQKLLELEADNQALRLEAAKNAEAAHDLDQALAYYLRLYAQSGGRKEYALTLARLWSQKGNHAEAAAVLSPLMDQQPGLEEQRRYALELLLSQDYAEALKVYRQVWEAGDTHKETIVNLARLLAAKQYFQPAARFWDEAGRRQLLDPELRREAALTYSYARRYGDAIAVLQPVDRRDDKMLLFLGQMHFYQQHWTQAAHYYQVYLERHPRDAAVRQQLAQVLSFAPEHLAEAAEQYENASQLTSNPRLRLQKAAVLLQLAQDSSYSADPAQRRRAAAHWAAAEAALQQVSADGLSSELLREQGRLFLWLGALEPALDCLERYLLQAPHDRVAQLEKARTLIYLQRGSEAAGILRRLPPEKKVRDSGMASSDPWKTTSSKFTSSPDLLPSKDGERAPEENSSDQERQAEHWAGQVSEVKSGSRIEPLNPKGRPPFRTTRPSAASETAGAAEAGVDVLSLSLEAALADRNWPEAQRLAWRLYLTQLRSLSLPPRTWTAARRRLREEGSGQNLPPETRVLIARALCHHQNLEQEQEVIRVAVDLCVDNLYNRRHTLPSQRRTYQASLLLLEYLLPRLSHLDDLRTLTARLPGIRSQSPEYIAAVGYFNSSLGRQGGKLQYTLQALKDRQERYPACAPGDLIFLGSLASELGDRRTAVQYFEAALKLRPQDQRLATLRLQALMAVNDAGRVLKALEDQPQNPATALEMAKTYLQRCQYEGTLAILSGIAPNHPIWPQAQLFRLQAYRGLKAYPEALAAITELEANGQMSEAVLMAKGQVLEAMDDRRGAETAYQAAIAQAADTVVCRTAQARLARFRGDWAGAYRHFAAALQEHPQDIELLNELEQVRAQMRPTLGSRHLPVAWRGLRRPEEANRPWQFGRYDREPGVLGGSRSYPKSLLPVDFPYALIPEVSWLPGDRNRLRGVDVRLGSGFWLSRVLPVHLALGYRYCEQKTSGPGPANLNLGLNPVLSQQSANRTSWQRAEATLTLGPLILGDKVKLSGELSGRGYWKQFRQSVTQLGRLPIPFWPVLRSTDIIAKEDRYRLLGGLSVGLAPGPQTDLGLGYSRRDIFDQDPAIYPRLYQQVTRLDTLPLVTMHQVDLSFSHQLYPGLCWQANAGQAFFSDHNQRFSLYQGLRWQAVNESQMHLDLTPSYYLALYRRPHESYFSPHVYHALGVSLDFDRQIFRLPTLVLQTTGQVVDNDGRWGPALATLAGLEAEPLYNMYVGLYYFYFKEWATNYWLHHLTLGLRWRF</sequence>
<feature type="compositionally biased region" description="Polar residues" evidence="4">
    <location>
        <begin position="596"/>
        <end position="608"/>
    </location>
</feature>
<dbReference type="SUPFAM" id="SSF48452">
    <property type="entry name" value="TPR-like"/>
    <property type="match status" value="4"/>
</dbReference>
<feature type="repeat" description="TPR" evidence="3">
    <location>
        <begin position="858"/>
        <end position="891"/>
    </location>
</feature>
<dbReference type="STRING" id="880072.Desac_0184"/>
<gene>
    <name evidence="5" type="ordered locus">Desac_0184</name>
</gene>
<reference evidence="6" key="2">
    <citation type="submission" date="2011-03" db="EMBL/GenBank/DDBJ databases">
        <title>The complete genome of Desulfobacca acetoxidans DSM 11109.</title>
        <authorList>
            <consortium name="US DOE Joint Genome Institute (JGI-PGF)"/>
            <person name="Lucas S."/>
            <person name="Copeland A."/>
            <person name="Lapidus A."/>
            <person name="Bruce D."/>
            <person name="Goodwin L."/>
            <person name="Pitluck S."/>
            <person name="Peters L."/>
            <person name="Kyrpides N."/>
            <person name="Mavromatis K."/>
            <person name="Ivanova N."/>
            <person name="Ovchinnikova G."/>
            <person name="Teshima H."/>
            <person name="Detter J.C."/>
            <person name="Han C."/>
            <person name="Land M."/>
            <person name="Hauser L."/>
            <person name="Markowitz V."/>
            <person name="Cheng J.-F."/>
            <person name="Hugenholtz P."/>
            <person name="Woyke T."/>
            <person name="Wu D."/>
            <person name="Spring S."/>
            <person name="Schueler E."/>
            <person name="Brambilla E."/>
            <person name="Klenk H.-P."/>
            <person name="Eisen J.A."/>
        </authorList>
    </citation>
    <scope>NUCLEOTIDE SEQUENCE [LARGE SCALE GENOMIC DNA]</scope>
    <source>
        <strain evidence="6">ATCC 700848 / DSM 11109 / ASRB2</strain>
    </source>
</reference>
<keyword evidence="2 3" id="KW-0802">TPR repeat</keyword>
<evidence type="ECO:0000313" key="6">
    <source>
        <dbReference type="Proteomes" id="UP000000483"/>
    </source>
</evidence>
<dbReference type="Proteomes" id="UP000000483">
    <property type="component" value="Chromosome"/>
</dbReference>
<dbReference type="OrthoDB" id="9766710at2"/>
<evidence type="ECO:0000313" key="5">
    <source>
        <dbReference type="EMBL" id="AEB08080.1"/>
    </source>
</evidence>
<evidence type="ECO:0000256" key="4">
    <source>
        <dbReference type="SAM" id="MobiDB-lite"/>
    </source>
</evidence>
<dbReference type="Pfam" id="PF13181">
    <property type="entry name" value="TPR_8"/>
    <property type="match status" value="1"/>
</dbReference>
<reference evidence="5 6" key="1">
    <citation type="journal article" date="2011" name="Stand. Genomic Sci.">
        <title>Complete genome sequence of the acetate-degrading sulfate reducer Desulfobacca acetoxidans type strain (ASRB2).</title>
        <authorList>
            <person name="Goker M."/>
            <person name="Teshima H."/>
            <person name="Lapidus A."/>
            <person name="Nolan M."/>
            <person name="Lucas S."/>
            <person name="Hammon N."/>
            <person name="Deshpande S."/>
            <person name="Cheng J.F."/>
            <person name="Tapia R."/>
            <person name="Han C."/>
            <person name="Goodwin L."/>
            <person name="Pitluck S."/>
            <person name="Huntemann M."/>
            <person name="Liolios K."/>
            <person name="Ivanova N."/>
            <person name="Pagani I."/>
            <person name="Mavromatis K."/>
            <person name="Ovchinikova G."/>
            <person name="Pati A."/>
            <person name="Chen A."/>
            <person name="Palaniappan K."/>
            <person name="Land M."/>
            <person name="Hauser L."/>
            <person name="Brambilla E.M."/>
            <person name="Rohde M."/>
            <person name="Spring S."/>
            <person name="Detter J.C."/>
            <person name="Woyke T."/>
            <person name="Bristow J."/>
            <person name="Eisen J.A."/>
            <person name="Markowitz V."/>
            <person name="Hugenholtz P."/>
            <person name="Kyrpides N.C."/>
            <person name="Klenk H.P."/>
        </authorList>
    </citation>
    <scope>NUCLEOTIDE SEQUENCE [LARGE SCALE GENOMIC DNA]</scope>
    <source>
        <strain evidence="6">ATCC 700848 / DSM 11109 / ASRB2</strain>
    </source>
</reference>
<dbReference type="PANTHER" id="PTHR45586">
    <property type="entry name" value="TPR REPEAT-CONTAINING PROTEIN PA4667"/>
    <property type="match status" value="1"/>
</dbReference>
<keyword evidence="1" id="KW-0677">Repeat</keyword>
<evidence type="ECO:0000256" key="1">
    <source>
        <dbReference type="ARBA" id="ARBA00022737"/>
    </source>
</evidence>
<dbReference type="EMBL" id="CP002629">
    <property type="protein sequence ID" value="AEB08080.1"/>
    <property type="molecule type" value="Genomic_DNA"/>
</dbReference>
<organism evidence="5 6">
    <name type="scientific">Desulfobacca acetoxidans (strain ATCC 700848 / DSM 11109 / ASRB2)</name>
    <dbReference type="NCBI Taxonomy" id="880072"/>
    <lineage>
        <taxon>Bacteria</taxon>
        <taxon>Pseudomonadati</taxon>
        <taxon>Thermodesulfobacteriota</taxon>
        <taxon>Desulfobaccia</taxon>
        <taxon>Desulfobaccales</taxon>
        <taxon>Desulfobaccaceae</taxon>
        <taxon>Desulfobacca</taxon>
    </lineage>
</organism>
<dbReference type="InterPro" id="IPR011990">
    <property type="entry name" value="TPR-like_helical_dom_sf"/>
</dbReference>
<dbReference type="InterPro" id="IPR019734">
    <property type="entry name" value="TPR_rpt"/>
</dbReference>
<feature type="repeat" description="TPR" evidence="3">
    <location>
        <begin position="202"/>
        <end position="235"/>
    </location>
</feature>
<dbReference type="SMART" id="SM00028">
    <property type="entry name" value="TPR"/>
    <property type="match status" value="8"/>
</dbReference>
<keyword evidence="6" id="KW-1185">Reference proteome</keyword>
<name>F2NC03_DESAR</name>
<feature type="compositionally biased region" description="Basic and acidic residues" evidence="4">
    <location>
        <begin position="612"/>
        <end position="632"/>
    </location>
</feature>
<accession>F2NC03</accession>
<evidence type="ECO:0000256" key="2">
    <source>
        <dbReference type="ARBA" id="ARBA00022803"/>
    </source>
</evidence>
<dbReference type="KEGG" id="dao:Desac_0184"/>
<protein>
    <submittedName>
        <fullName evidence="5">Tetratricopeptide TPR_1 repeat-containing protein</fullName>
    </submittedName>
</protein>
<feature type="region of interest" description="Disordered" evidence="4">
    <location>
        <begin position="578"/>
        <end position="670"/>
    </location>
</feature>
<dbReference type="InterPro" id="IPR051012">
    <property type="entry name" value="CellSynth/LPSAsmb/PSIAsmb"/>
</dbReference>
<dbReference type="HOGENOM" id="CLU_250124_0_0_7"/>
<proteinExistence type="predicted"/>
<dbReference type="RefSeq" id="WP_013705193.1">
    <property type="nucleotide sequence ID" value="NC_015388.1"/>
</dbReference>
<dbReference type="Gene3D" id="1.25.40.10">
    <property type="entry name" value="Tetratricopeptide repeat domain"/>
    <property type="match status" value="6"/>
</dbReference>
<dbReference type="PANTHER" id="PTHR45586:SF1">
    <property type="entry name" value="LIPOPOLYSACCHARIDE ASSEMBLY PROTEIN B"/>
    <property type="match status" value="1"/>
</dbReference>
<evidence type="ECO:0000256" key="3">
    <source>
        <dbReference type="PROSITE-ProRule" id="PRU00339"/>
    </source>
</evidence>
<dbReference type="eggNOG" id="COG0457">
    <property type="taxonomic scope" value="Bacteria"/>
</dbReference>
<dbReference type="Pfam" id="PF14559">
    <property type="entry name" value="TPR_19"/>
    <property type="match status" value="1"/>
</dbReference>
<dbReference type="PROSITE" id="PS50005">
    <property type="entry name" value="TPR"/>
    <property type="match status" value="2"/>
</dbReference>